<dbReference type="PRINTS" id="PR00111">
    <property type="entry name" value="ABHYDROLASE"/>
</dbReference>
<evidence type="ECO:0000313" key="3">
    <source>
        <dbReference type="Proteomes" id="UP000306575"/>
    </source>
</evidence>
<name>A0A4U7MWN7_9RHOB</name>
<dbReference type="GO" id="GO:0004806">
    <property type="term" value="F:triacylglycerol lipase activity"/>
    <property type="evidence" value="ECO:0007669"/>
    <property type="project" value="TreeGrafter"/>
</dbReference>
<accession>A0A4U7MWN7</accession>
<dbReference type="Proteomes" id="UP000306575">
    <property type="component" value="Unassembled WGS sequence"/>
</dbReference>
<dbReference type="Pfam" id="PF00561">
    <property type="entry name" value="Abhydrolase_1"/>
    <property type="match status" value="1"/>
</dbReference>
<gene>
    <name evidence="2" type="ORF">FAP39_14475</name>
</gene>
<evidence type="ECO:0000259" key="1">
    <source>
        <dbReference type="Pfam" id="PF00561"/>
    </source>
</evidence>
<dbReference type="OrthoDB" id="7616518at2"/>
<reference evidence="2 3" key="1">
    <citation type="submission" date="2019-04" db="EMBL/GenBank/DDBJ databases">
        <title>Genome sequence of Pelagicola litoralis CL-ES2.</title>
        <authorList>
            <person name="Cao J."/>
        </authorList>
    </citation>
    <scope>NUCLEOTIDE SEQUENCE [LARGE SCALE GENOMIC DNA]</scope>
    <source>
        <strain evidence="2 3">CL-ES2</strain>
    </source>
</reference>
<dbReference type="PANTHER" id="PTHR43433">
    <property type="entry name" value="HYDROLASE, ALPHA/BETA FOLD FAMILY PROTEIN"/>
    <property type="match status" value="1"/>
</dbReference>
<keyword evidence="2" id="KW-0378">Hydrolase</keyword>
<dbReference type="AlphaFoldDB" id="A0A4U7MWN7"/>
<proteinExistence type="predicted"/>
<organism evidence="2 3">
    <name type="scientific">Shimia litoralis</name>
    <dbReference type="NCBI Taxonomy" id="420403"/>
    <lineage>
        <taxon>Bacteria</taxon>
        <taxon>Pseudomonadati</taxon>
        <taxon>Pseudomonadota</taxon>
        <taxon>Alphaproteobacteria</taxon>
        <taxon>Rhodobacterales</taxon>
        <taxon>Roseobacteraceae</taxon>
    </lineage>
</organism>
<dbReference type="SUPFAM" id="SSF53474">
    <property type="entry name" value="alpha/beta-Hydrolases"/>
    <property type="match status" value="1"/>
</dbReference>
<keyword evidence="3" id="KW-1185">Reference proteome</keyword>
<feature type="domain" description="AB hydrolase-1" evidence="1">
    <location>
        <begin position="40"/>
        <end position="264"/>
    </location>
</feature>
<comment type="caution">
    <text evidence="2">The sequence shown here is derived from an EMBL/GenBank/DDBJ whole genome shotgun (WGS) entry which is preliminary data.</text>
</comment>
<dbReference type="Gene3D" id="3.40.50.1820">
    <property type="entry name" value="alpha/beta hydrolase"/>
    <property type="match status" value="1"/>
</dbReference>
<protein>
    <submittedName>
        <fullName evidence="2">Alpha/beta fold hydrolase</fullName>
    </submittedName>
</protein>
<dbReference type="InterPro" id="IPR000073">
    <property type="entry name" value="AB_hydrolase_1"/>
</dbReference>
<dbReference type="EMBL" id="SULI01000023">
    <property type="protein sequence ID" value="TKZ17383.1"/>
    <property type="molecule type" value="Genomic_DNA"/>
</dbReference>
<evidence type="ECO:0000313" key="2">
    <source>
        <dbReference type="EMBL" id="TKZ17383.1"/>
    </source>
</evidence>
<dbReference type="PANTHER" id="PTHR43433:SF5">
    <property type="entry name" value="AB HYDROLASE-1 DOMAIN-CONTAINING PROTEIN"/>
    <property type="match status" value="1"/>
</dbReference>
<dbReference type="InterPro" id="IPR050471">
    <property type="entry name" value="AB_hydrolase"/>
</dbReference>
<sequence length="280" mass="30807">MAASAVSEHGTGQHDGVFHTETIEGLAIRVYCRAGKTSEPPLLICNGLGQAVEILYPLIEQFPDRTIVAFDVPGVGRSEIPENGLTIPEYARFPAQIMERLGHDQYDVLGISWGGSLAQQLAHDHPDRCRKLILSIASAGGLGSWWGSPIALSEIFFPLRYANKAYGNMIGPWMYGGEAILQPEMFKEYAKLAIAPSREGYYGQVRAICGWTSLPWLHKLKQPTQIIAGALDALIPIANQMLLASQLPDARLKVYPAGHLLMYSHREDVGRLITRFLNEG</sequence>
<dbReference type="InterPro" id="IPR029058">
    <property type="entry name" value="AB_hydrolase_fold"/>
</dbReference>
<dbReference type="GO" id="GO:0046503">
    <property type="term" value="P:glycerolipid catabolic process"/>
    <property type="evidence" value="ECO:0007669"/>
    <property type="project" value="TreeGrafter"/>
</dbReference>
<dbReference type="RefSeq" id="WP_138017097.1">
    <property type="nucleotide sequence ID" value="NZ_SULI01000023.1"/>
</dbReference>